<name>A0A9D9ES97_9BACT</name>
<organism evidence="3 4">
    <name type="scientific">Candidatus Cryptobacteroides intestinavium</name>
    <dbReference type="NCBI Taxonomy" id="2840766"/>
    <lineage>
        <taxon>Bacteria</taxon>
        <taxon>Pseudomonadati</taxon>
        <taxon>Bacteroidota</taxon>
        <taxon>Bacteroidia</taxon>
        <taxon>Bacteroidales</taxon>
        <taxon>Candidatus Cryptobacteroides</taxon>
    </lineage>
</organism>
<reference evidence="3" key="2">
    <citation type="journal article" date="2021" name="PeerJ">
        <title>Extensive microbial diversity within the chicken gut microbiome revealed by metagenomics and culture.</title>
        <authorList>
            <person name="Gilroy R."/>
            <person name="Ravi A."/>
            <person name="Getino M."/>
            <person name="Pursley I."/>
            <person name="Horton D.L."/>
            <person name="Alikhan N.F."/>
            <person name="Baker D."/>
            <person name="Gharbi K."/>
            <person name="Hall N."/>
            <person name="Watson M."/>
            <person name="Adriaenssens E.M."/>
            <person name="Foster-Nyarko E."/>
            <person name="Jarju S."/>
            <person name="Secka A."/>
            <person name="Antonio M."/>
            <person name="Oren A."/>
            <person name="Chaudhuri R.R."/>
            <person name="La Ragione R."/>
            <person name="Hildebrand F."/>
            <person name="Pallen M.J."/>
        </authorList>
    </citation>
    <scope>NUCLEOTIDE SEQUENCE</scope>
    <source>
        <strain evidence="3">B1-20833</strain>
    </source>
</reference>
<comment type="caution">
    <text evidence="3">The sequence shown here is derived from an EMBL/GenBank/DDBJ whole genome shotgun (WGS) entry which is preliminary data.</text>
</comment>
<dbReference type="AlphaFoldDB" id="A0A9D9ES97"/>
<dbReference type="Proteomes" id="UP000823661">
    <property type="component" value="Unassembled WGS sequence"/>
</dbReference>
<sequence length="356" mass="39907">MNTCLLSIFLTVVPMEGVFLAPLQEGRDTVLIADQMLYGVEIKDVPEGTRLYFPEIQQKSPEEGGVMVLSDWQVDTLDVKRQKKGLPRLYDIRAGFVLTSFVEGEYQLPPLSVERHSPEGKVDTLEFAPLTFNVSPVLIDTTSFQIHDIKGQIRYPLTFREVLPYILGFQLLAVLVILAVCLIMMARRKKIYEEMHRDPAHIVALRKLDGFRGSRLWAPEKQKTFYSGVTDALREYIVARYGISAMEMTTKEIFDGLKGTDVPADIYPELKELFERADYVKFAKYVATDDENAAAVPLAVRFVTSTYQSEVNADSTEPLSGQQGPLSGQSMRSEGSAPAAVPEEQPVIEASDKKEN</sequence>
<feature type="region of interest" description="Disordered" evidence="1">
    <location>
        <begin position="311"/>
        <end position="356"/>
    </location>
</feature>
<gene>
    <name evidence="3" type="ORF">IAC06_04325</name>
</gene>
<evidence type="ECO:0000256" key="2">
    <source>
        <dbReference type="SAM" id="Phobius"/>
    </source>
</evidence>
<evidence type="ECO:0000256" key="1">
    <source>
        <dbReference type="SAM" id="MobiDB-lite"/>
    </source>
</evidence>
<feature type="transmembrane region" description="Helical" evidence="2">
    <location>
        <begin position="162"/>
        <end position="186"/>
    </location>
</feature>
<evidence type="ECO:0000313" key="4">
    <source>
        <dbReference type="Proteomes" id="UP000823661"/>
    </source>
</evidence>
<keyword evidence="2" id="KW-0812">Transmembrane</keyword>
<protein>
    <submittedName>
        <fullName evidence="3">Uncharacterized protein</fullName>
    </submittedName>
</protein>
<evidence type="ECO:0000313" key="3">
    <source>
        <dbReference type="EMBL" id="MBO8452095.1"/>
    </source>
</evidence>
<accession>A0A9D9ES97</accession>
<reference evidence="3" key="1">
    <citation type="submission" date="2020-10" db="EMBL/GenBank/DDBJ databases">
        <authorList>
            <person name="Gilroy R."/>
        </authorList>
    </citation>
    <scope>NUCLEOTIDE SEQUENCE</scope>
    <source>
        <strain evidence="3">B1-20833</strain>
    </source>
</reference>
<dbReference type="EMBL" id="JADIMI010000041">
    <property type="protein sequence ID" value="MBO8452095.1"/>
    <property type="molecule type" value="Genomic_DNA"/>
</dbReference>
<feature type="compositionally biased region" description="Polar residues" evidence="1">
    <location>
        <begin position="311"/>
        <end position="333"/>
    </location>
</feature>
<keyword evidence="2" id="KW-1133">Transmembrane helix</keyword>
<proteinExistence type="predicted"/>
<keyword evidence="2" id="KW-0472">Membrane</keyword>